<dbReference type="AlphaFoldDB" id="A0A9W8K995"/>
<dbReference type="InterPro" id="IPR000626">
    <property type="entry name" value="Ubiquitin-like_dom"/>
</dbReference>
<feature type="coiled-coil region" evidence="8">
    <location>
        <begin position="453"/>
        <end position="480"/>
    </location>
</feature>
<feature type="domain" description="Ubiquitin-like" evidence="10">
    <location>
        <begin position="897"/>
        <end position="964"/>
    </location>
</feature>
<accession>A0A9W8K995</accession>
<dbReference type="InterPro" id="IPR001394">
    <property type="entry name" value="Peptidase_C19_UCH"/>
</dbReference>
<dbReference type="InterPro" id="IPR006615">
    <property type="entry name" value="Pept_C19_DUSP"/>
</dbReference>
<dbReference type="GO" id="GO:0016579">
    <property type="term" value="P:protein deubiquitination"/>
    <property type="evidence" value="ECO:0007669"/>
    <property type="project" value="InterPro"/>
</dbReference>
<keyword evidence="6" id="KW-0378">Hydrolase</keyword>
<protein>
    <recommendedName>
        <fullName evidence="3">ubiquitinyl hydrolase 1</fullName>
        <ecNumber evidence="3">3.4.19.12</ecNumber>
    </recommendedName>
</protein>
<comment type="caution">
    <text evidence="12">The sequence shown here is derived from an EMBL/GenBank/DDBJ whole genome shotgun (WGS) entry which is preliminary data.</text>
</comment>
<dbReference type="InterPro" id="IPR038765">
    <property type="entry name" value="Papain-like_cys_pep_sf"/>
</dbReference>
<dbReference type="InterPro" id="IPR029071">
    <property type="entry name" value="Ubiquitin-like_domsf"/>
</dbReference>
<dbReference type="GO" id="GO:0004843">
    <property type="term" value="F:cysteine-type deubiquitinase activity"/>
    <property type="evidence" value="ECO:0007669"/>
    <property type="project" value="UniProtKB-EC"/>
</dbReference>
<feature type="compositionally biased region" description="Basic and acidic residues" evidence="9">
    <location>
        <begin position="350"/>
        <end position="359"/>
    </location>
</feature>
<dbReference type="InterPro" id="IPR035927">
    <property type="entry name" value="DUSP-like_sf"/>
</dbReference>
<dbReference type="CDD" id="cd01795">
    <property type="entry name" value="Ubl_USP48"/>
    <property type="match status" value="1"/>
</dbReference>
<dbReference type="GO" id="GO:0005829">
    <property type="term" value="C:cytosol"/>
    <property type="evidence" value="ECO:0007669"/>
    <property type="project" value="TreeGrafter"/>
</dbReference>
<proteinExistence type="inferred from homology"/>
<evidence type="ECO:0000256" key="5">
    <source>
        <dbReference type="ARBA" id="ARBA00022786"/>
    </source>
</evidence>
<dbReference type="Pfam" id="PF00240">
    <property type="entry name" value="ubiquitin"/>
    <property type="match status" value="1"/>
</dbReference>
<dbReference type="SUPFAM" id="SSF54001">
    <property type="entry name" value="Cysteine proteinases"/>
    <property type="match status" value="1"/>
</dbReference>
<dbReference type="PROSITE" id="PS50053">
    <property type="entry name" value="UBIQUITIN_2"/>
    <property type="match status" value="1"/>
</dbReference>
<dbReference type="EC" id="3.4.19.12" evidence="3"/>
<dbReference type="Pfam" id="PF00443">
    <property type="entry name" value="UCH"/>
    <property type="match status" value="1"/>
</dbReference>
<evidence type="ECO:0000256" key="8">
    <source>
        <dbReference type="SAM" id="Coils"/>
    </source>
</evidence>
<dbReference type="OrthoDB" id="289038at2759"/>
<dbReference type="PANTHER" id="PTHR24006">
    <property type="entry name" value="UBIQUITIN CARBOXYL-TERMINAL HYDROLASE"/>
    <property type="match status" value="1"/>
</dbReference>
<dbReference type="SUPFAM" id="SSF54236">
    <property type="entry name" value="Ubiquitin-like"/>
    <property type="match status" value="1"/>
</dbReference>
<comment type="similarity">
    <text evidence="2">Belongs to the peptidase C19 family.</text>
</comment>
<dbReference type="Proteomes" id="UP001148786">
    <property type="component" value="Unassembled WGS sequence"/>
</dbReference>
<evidence type="ECO:0000256" key="6">
    <source>
        <dbReference type="ARBA" id="ARBA00022801"/>
    </source>
</evidence>
<dbReference type="GO" id="GO:0006508">
    <property type="term" value="P:proteolysis"/>
    <property type="evidence" value="ECO:0007669"/>
    <property type="project" value="UniProtKB-KW"/>
</dbReference>
<dbReference type="PROSITE" id="PS51283">
    <property type="entry name" value="DUSP"/>
    <property type="match status" value="1"/>
</dbReference>
<comment type="catalytic activity">
    <reaction evidence="1">
        <text>Thiol-dependent hydrolysis of ester, thioester, amide, peptide and isopeptide bonds formed by the C-terminal Gly of ubiquitin (a 76-residue protein attached to proteins as an intracellular targeting signal).</text>
        <dbReference type="EC" id="3.4.19.12"/>
    </reaction>
</comment>
<evidence type="ECO:0000256" key="7">
    <source>
        <dbReference type="ARBA" id="ARBA00022807"/>
    </source>
</evidence>
<keyword evidence="8" id="KW-0175">Coiled coil</keyword>
<keyword evidence="5" id="KW-0833">Ubl conjugation pathway</keyword>
<evidence type="ECO:0000259" key="11">
    <source>
        <dbReference type="PROSITE" id="PS51283"/>
    </source>
</evidence>
<dbReference type="InterPro" id="IPR044743">
    <property type="entry name" value="Ubl_USP48"/>
</dbReference>
<keyword evidence="7" id="KW-0788">Thiol protease</keyword>
<sequence>MPPKRKRNASLLPKGLAADDQLKPNALPRPSSSNPWGWVVSEVSDAAGITQEHRISACNLSARNKNTSCRNKYSTITVKKDAGAAPKATLPSSTATGELEDDIIVISDDEEPSCSKKKCKANPMCLNYVGQDLWEDEERAEEESIKSANLGKDPSRNSREFGLPVGLKVWYRDLAFRSGVYSWEPPDNILVERYKDSPIFQLQVTFAALQGGNKSAFNPTKLVESLQLRASEQQDAQEFSKLFMTHLDAEFKKQASPSVKSLIEDQNNAILEDCISASLLPETLSGDNHSIDDSDNMYELRGILLHKGASAYHGHYEAQVNDSENGSWFQFNDETVTKIQALGDKVARKKASDDSHEKAESDDEQPSTSQMRIKRANARKRKRIEDTDDEIEVVGAKSKGCTISSPKPAERPNLIASKDAYMLIYAKRSCDSNKTLLYPKPPDRALKIVQGLNEAHNEACREFEERKASLKARLQKLRQTVRTIYSSWSTPSTSDCIVASQQALEAWLSHACIEAALQHSGLSFPADALPQGSSEDLSSVAISLTDITCEHGMLDPLKAKDMKCITSAAYTQLVKETNCVFDTVLRPSDACAECVSMLFMEKLYEIEHPRYAKEFDEFSVVPEDGAGYWVSKKWCRDWRLVKPRMHKPFQNDPAPDSEEFHSHVFCEHGGLSLSTTGRRKISVEAVTLLQKLFPTWTPLSGDTEPCAVCEAGIHVSKEDKREVRRRIEDEKARLRFIYEPKLDTWAVNGSTKIQCAIVPSPFIKKWKRWLNSPDNARPEGIDNSSFICEHGLLLLDPNCSTDLDSSVVVIQREDWDTLLSIYSGGPLIALTKLRSGDERVYDHDVLVCAECRVKRLTEWDTADIVVRLFHGNGNTNAVKKPLGGYGRINGSRQSKRLRQTHEHGKRRILTVSKTSTVKEIKVIINEEFSIPTICQRLFYKEKELEDNSVTVEALGLFANDTLDLREVEEVVEINSDSDEIPANKRRREGPGFGGTLLGNADSCWSSSPEQTPAPHFSNREKACRACTFSNTLDALSCQMCDTNFV</sequence>
<evidence type="ECO:0000256" key="4">
    <source>
        <dbReference type="ARBA" id="ARBA00022670"/>
    </source>
</evidence>
<dbReference type="Pfam" id="PF06337">
    <property type="entry name" value="DUSP"/>
    <property type="match status" value="1"/>
</dbReference>
<evidence type="ECO:0000256" key="1">
    <source>
        <dbReference type="ARBA" id="ARBA00000707"/>
    </source>
</evidence>
<dbReference type="GO" id="GO:0005634">
    <property type="term" value="C:nucleus"/>
    <property type="evidence" value="ECO:0007669"/>
    <property type="project" value="UniProtKB-SubCell"/>
</dbReference>
<dbReference type="InterPro" id="IPR050164">
    <property type="entry name" value="Peptidase_C19"/>
</dbReference>
<keyword evidence="4" id="KW-0645">Protease</keyword>
<dbReference type="GO" id="GO:0004197">
    <property type="term" value="F:cysteine-type endopeptidase activity"/>
    <property type="evidence" value="ECO:0007669"/>
    <property type="project" value="InterPro"/>
</dbReference>
<dbReference type="Gene3D" id="3.10.20.90">
    <property type="entry name" value="Phosphatidylinositol 3-kinase Catalytic Subunit, Chain A, domain 1"/>
    <property type="match status" value="1"/>
</dbReference>
<evidence type="ECO:0000313" key="12">
    <source>
        <dbReference type="EMBL" id="KAJ3510286.1"/>
    </source>
</evidence>
<evidence type="ECO:0000256" key="3">
    <source>
        <dbReference type="ARBA" id="ARBA00012759"/>
    </source>
</evidence>
<evidence type="ECO:0000256" key="2">
    <source>
        <dbReference type="ARBA" id="ARBA00009085"/>
    </source>
</evidence>
<dbReference type="EMBL" id="JANKHO010000410">
    <property type="protein sequence ID" value="KAJ3510286.1"/>
    <property type="molecule type" value="Genomic_DNA"/>
</dbReference>
<dbReference type="SMART" id="SM00213">
    <property type="entry name" value="UBQ"/>
    <property type="match status" value="1"/>
</dbReference>
<dbReference type="PANTHER" id="PTHR24006:SF722">
    <property type="entry name" value="UBIQUITIN CARBOXYL-TERMINAL HYDROLASE 48"/>
    <property type="match status" value="1"/>
</dbReference>
<organism evidence="12 13">
    <name type="scientific">Agrocybe chaxingu</name>
    <dbReference type="NCBI Taxonomy" id="84603"/>
    <lineage>
        <taxon>Eukaryota</taxon>
        <taxon>Fungi</taxon>
        <taxon>Dikarya</taxon>
        <taxon>Basidiomycota</taxon>
        <taxon>Agaricomycotina</taxon>
        <taxon>Agaricomycetes</taxon>
        <taxon>Agaricomycetidae</taxon>
        <taxon>Agaricales</taxon>
        <taxon>Agaricineae</taxon>
        <taxon>Strophariaceae</taxon>
        <taxon>Agrocybe</taxon>
    </lineage>
</organism>
<dbReference type="PROSITE" id="PS00973">
    <property type="entry name" value="USP_2"/>
    <property type="match status" value="1"/>
</dbReference>
<evidence type="ECO:0000313" key="13">
    <source>
        <dbReference type="Proteomes" id="UP001148786"/>
    </source>
</evidence>
<dbReference type="InterPro" id="IPR018200">
    <property type="entry name" value="USP_CS"/>
</dbReference>
<gene>
    <name evidence="12" type="ORF">NLJ89_g4765</name>
</gene>
<dbReference type="SUPFAM" id="SSF143791">
    <property type="entry name" value="DUSP-like"/>
    <property type="match status" value="1"/>
</dbReference>
<dbReference type="Gene3D" id="3.30.2230.10">
    <property type="entry name" value="DUSP-like"/>
    <property type="match status" value="1"/>
</dbReference>
<keyword evidence="13" id="KW-1185">Reference proteome</keyword>
<feature type="region of interest" description="Disordered" evidence="9">
    <location>
        <begin position="347"/>
        <end position="384"/>
    </location>
</feature>
<feature type="region of interest" description="Disordered" evidence="9">
    <location>
        <begin position="1"/>
        <end position="36"/>
    </location>
</feature>
<evidence type="ECO:0000259" key="10">
    <source>
        <dbReference type="PROSITE" id="PS50053"/>
    </source>
</evidence>
<reference evidence="12" key="1">
    <citation type="submission" date="2022-07" db="EMBL/GenBank/DDBJ databases">
        <title>Genome Sequence of Agrocybe chaxingu.</title>
        <authorList>
            <person name="Buettner E."/>
        </authorList>
    </citation>
    <scope>NUCLEOTIDE SEQUENCE</scope>
    <source>
        <strain evidence="12">MP-N11</strain>
    </source>
</reference>
<feature type="domain" description="DUSP" evidence="11">
    <location>
        <begin position="725"/>
        <end position="834"/>
    </location>
</feature>
<evidence type="ECO:0000256" key="9">
    <source>
        <dbReference type="SAM" id="MobiDB-lite"/>
    </source>
</evidence>
<feature type="compositionally biased region" description="Basic residues" evidence="9">
    <location>
        <begin position="372"/>
        <end position="382"/>
    </location>
</feature>
<name>A0A9W8K995_9AGAR</name>
<dbReference type="Gene3D" id="3.90.70.10">
    <property type="entry name" value="Cysteine proteinases"/>
    <property type="match status" value="2"/>
</dbReference>